<feature type="transmembrane region" description="Helical" evidence="5">
    <location>
        <begin position="150"/>
        <end position="168"/>
    </location>
</feature>
<evidence type="ECO:0000259" key="6">
    <source>
        <dbReference type="Pfam" id="PF03798"/>
    </source>
</evidence>
<organism evidence="7 8">
    <name type="scientific">Pseudo-nitzschia multistriata</name>
    <dbReference type="NCBI Taxonomy" id="183589"/>
    <lineage>
        <taxon>Eukaryota</taxon>
        <taxon>Sar</taxon>
        <taxon>Stramenopiles</taxon>
        <taxon>Ochrophyta</taxon>
        <taxon>Bacillariophyta</taxon>
        <taxon>Bacillariophyceae</taxon>
        <taxon>Bacillariophycidae</taxon>
        <taxon>Bacillariales</taxon>
        <taxon>Bacillariaceae</taxon>
        <taxon>Pseudo-nitzschia</taxon>
    </lineage>
</organism>
<reference evidence="7 8" key="1">
    <citation type="submission" date="2019-01" db="EMBL/GenBank/DDBJ databases">
        <authorList>
            <person name="Ferrante I. M."/>
        </authorList>
    </citation>
    <scope>NUCLEOTIDE SEQUENCE [LARGE SCALE GENOMIC DNA]</scope>
    <source>
        <strain evidence="7 8">B856</strain>
    </source>
</reference>
<keyword evidence="3 5" id="KW-1133">Transmembrane helix</keyword>
<dbReference type="Pfam" id="PF03798">
    <property type="entry name" value="TRAM_LAG1_CLN8"/>
    <property type="match status" value="1"/>
</dbReference>
<feature type="transmembrane region" description="Helical" evidence="5">
    <location>
        <begin position="206"/>
        <end position="227"/>
    </location>
</feature>
<sequence length="295" mass="33587">MCGPTTKKHVRSETTIAPAIPSGIARRRTAIVGSLAGLVLFYNGLRLIFRDATWLRPADEFCQNQSDGGENCIRSDLFAKQATSAVVQLYLGGMGFLTWHATKKVDKGIPRTPEGRLFGYLDEADRLNAAIFVYQTFDFFTSMTVPEHNTTIFLFHHFLAAVTSLLSLEYQMVHYYAIFFGGCSEISTIFLVLCDFDVYFPAQDRGSLWGVIILFCQVAFTFSFLYYRVIGWWQVSFQLWSDVFVVAKKGSIEDYRPGKRWFLFVFLAMDFVLGSLQVYWFGFGLLPKILELLEG</sequence>
<name>A0A448ZQG9_9STRA</name>
<keyword evidence="8" id="KW-1185">Reference proteome</keyword>
<dbReference type="OrthoDB" id="39387at2759"/>
<evidence type="ECO:0000313" key="8">
    <source>
        <dbReference type="Proteomes" id="UP000291116"/>
    </source>
</evidence>
<dbReference type="GO" id="GO:0016020">
    <property type="term" value="C:membrane"/>
    <property type="evidence" value="ECO:0007669"/>
    <property type="project" value="UniProtKB-SubCell"/>
</dbReference>
<accession>A0A448ZQG9</accession>
<dbReference type="EMBL" id="CAACVS010000636">
    <property type="protein sequence ID" value="VEU44295.1"/>
    <property type="molecule type" value="Genomic_DNA"/>
</dbReference>
<dbReference type="AlphaFoldDB" id="A0A448ZQG9"/>
<feature type="transmembrane region" description="Helical" evidence="5">
    <location>
        <begin position="261"/>
        <end position="282"/>
    </location>
</feature>
<protein>
    <recommendedName>
        <fullName evidence="6">TLC domain-containing protein</fullName>
    </recommendedName>
</protein>
<evidence type="ECO:0000256" key="1">
    <source>
        <dbReference type="ARBA" id="ARBA00004141"/>
    </source>
</evidence>
<feature type="transmembrane region" description="Helical" evidence="5">
    <location>
        <begin position="30"/>
        <end position="49"/>
    </location>
</feature>
<evidence type="ECO:0000256" key="3">
    <source>
        <dbReference type="ARBA" id="ARBA00022989"/>
    </source>
</evidence>
<evidence type="ECO:0000256" key="2">
    <source>
        <dbReference type="ARBA" id="ARBA00022692"/>
    </source>
</evidence>
<gene>
    <name evidence="7" type="ORF">PSNMU_V1.4_AUG-EV-PASAV3_0113830</name>
</gene>
<feature type="domain" description="TLC" evidence="6">
    <location>
        <begin position="128"/>
        <end position="281"/>
    </location>
</feature>
<dbReference type="InterPro" id="IPR006634">
    <property type="entry name" value="TLC-dom"/>
</dbReference>
<evidence type="ECO:0000256" key="4">
    <source>
        <dbReference type="ARBA" id="ARBA00023136"/>
    </source>
</evidence>
<evidence type="ECO:0000256" key="5">
    <source>
        <dbReference type="SAM" id="Phobius"/>
    </source>
</evidence>
<proteinExistence type="predicted"/>
<keyword evidence="4 5" id="KW-0472">Membrane</keyword>
<evidence type="ECO:0000313" key="7">
    <source>
        <dbReference type="EMBL" id="VEU44295.1"/>
    </source>
</evidence>
<dbReference type="Proteomes" id="UP000291116">
    <property type="component" value="Unassembled WGS sequence"/>
</dbReference>
<keyword evidence="2 5" id="KW-0812">Transmembrane</keyword>
<comment type="subcellular location">
    <subcellularLocation>
        <location evidence="1">Membrane</location>
        <topology evidence="1">Multi-pass membrane protein</topology>
    </subcellularLocation>
</comment>
<feature type="transmembrane region" description="Helical" evidence="5">
    <location>
        <begin position="175"/>
        <end position="200"/>
    </location>
</feature>